<reference evidence="1 2" key="1">
    <citation type="journal article" date="2012" name="Environ. Microbiol.">
        <title>The genome sequence of Desulfatibacillum alkenivorans AK-01: a blueprint for anaerobic alkane oxidation.</title>
        <authorList>
            <person name="Callaghan A.V."/>
            <person name="Morris B.E."/>
            <person name="Pereira I.A."/>
            <person name="McInerney M.J."/>
            <person name="Austin R.N."/>
            <person name="Groves J.T."/>
            <person name="Kukor J.J."/>
            <person name="Suflita J.M."/>
            <person name="Young L.Y."/>
            <person name="Zylstra G.J."/>
            <person name="Wawrik B."/>
        </authorList>
    </citation>
    <scope>NUCLEOTIDE SEQUENCE [LARGE SCALE GENOMIC DNA]</scope>
    <source>
        <strain evidence="1 2">AK-01</strain>
    </source>
</reference>
<proteinExistence type="predicted"/>
<evidence type="ECO:0000313" key="2">
    <source>
        <dbReference type="Proteomes" id="UP000000739"/>
    </source>
</evidence>
<sequence>MTQVEVNICPQEAAEIFSEWSDEDQAKFFSLIGERFRAAKWGETQTNYMADCIDKSGRDFIYTLANFMKVRGIPDTSPKYNKLICSYEEQSWKPSQKSN</sequence>
<dbReference type="HOGENOM" id="CLU_2315665_0_0_7"/>
<dbReference type="KEGG" id="dal:Dalk_4603"/>
<organism evidence="1 2">
    <name type="scientific">Desulfatibacillum aliphaticivorans</name>
    <dbReference type="NCBI Taxonomy" id="218208"/>
    <lineage>
        <taxon>Bacteria</taxon>
        <taxon>Pseudomonadati</taxon>
        <taxon>Thermodesulfobacteriota</taxon>
        <taxon>Desulfobacteria</taxon>
        <taxon>Desulfobacterales</taxon>
        <taxon>Desulfatibacillaceae</taxon>
        <taxon>Desulfatibacillum</taxon>
    </lineage>
</organism>
<dbReference type="EMBL" id="CP001322">
    <property type="protein sequence ID" value="ACL06281.1"/>
    <property type="molecule type" value="Genomic_DNA"/>
</dbReference>
<protein>
    <submittedName>
        <fullName evidence="1">Uncharacterized protein</fullName>
    </submittedName>
</protein>
<gene>
    <name evidence="1" type="ordered locus">Dalk_4603</name>
</gene>
<name>B8FNK0_DESAL</name>
<dbReference type="AlphaFoldDB" id="B8FNK0"/>
<keyword evidence="2" id="KW-1185">Reference proteome</keyword>
<dbReference type="Proteomes" id="UP000000739">
    <property type="component" value="Chromosome"/>
</dbReference>
<accession>B8FNK0</accession>
<evidence type="ECO:0000313" key="1">
    <source>
        <dbReference type="EMBL" id="ACL06281.1"/>
    </source>
</evidence>